<reference evidence="1" key="1">
    <citation type="journal article" date="2014" name="Int. J. Syst. Evol. Microbiol.">
        <title>Complete genome sequence of Corynebacterium casei LMG S-19264T (=DSM 44701T), isolated from a smear-ripened cheese.</title>
        <authorList>
            <consortium name="US DOE Joint Genome Institute (JGI-PGF)"/>
            <person name="Walter F."/>
            <person name="Albersmeier A."/>
            <person name="Kalinowski J."/>
            <person name="Ruckert C."/>
        </authorList>
    </citation>
    <scope>NUCLEOTIDE SEQUENCE</scope>
    <source>
        <strain evidence="1">JCM 3172</strain>
    </source>
</reference>
<dbReference type="Gene3D" id="3.30.530.20">
    <property type="match status" value="1"/>
</dbReference>
<dbReference type="RefSeq" id="WP_019886491.1">
    <property type="nucleotide sequence ID" value="NZ_BMQQ01000006.1"/>
</dbReference>
<organism evidence="1 2">
    <name type="scientific">Streptomyces purpureus</name>
    <dbReference type="NCBI Taxonomy" id="1951"/>
    <lineage>
        <taxon>Bacteria</taxon>
        <taxon>Bacillati</taxon>
        <taxon>Actinomycetota</taxon>
        <taxon>Actinomycetes</taxon>
        <taxon>Kitasatosporales</taxon>
        <taxon>Streptomycetaceae</taxon>
        <taxon>Streptomyces</taxon>
    </lineage>
</organism>
<dbReference type="AlphaFoldDB" id="A0A918LNQ6"/>
<dbReference type="InterPro" id="IPR023393">
    <property type="entry name" value="START-like_dom_sf"/>
</dbReference>
<dbReference type="SUPFAM" id="SSF55961">
    <property type="entry name" value="Bet v1-like"/>
    <property type="match status" value="1"/>
</dbReference>
<name>A0A918LNQ6_9ACTN</name>
<accession>A0A918LNQ6</accession>
<dbReference type="EMBL" id="BMQQ01000006">
    <property type="protein sequence ID" value="GGT28718.1"/>
    <property type="molecule type" value="Genomic_DNA"/>
</dbReference>
<proteinExistence type="predicted"/>
<dbReference type="InterPro" id="IPR019587">
    <property type="entry name" value="Polyketide_cyclase/dehydratase"/>
</dbReference>
<evidence type="ECO:0000313" key="1">
    <source>
        <dbReference type="EMBL" id="GGT28718.1"/>
    </source>
</evidence>
<comment type="caution">
    <text evidence="1">The sequence shown here is derived from an EMBL/GenBank/DDBJ whole genome shotgun (WGS) entry which is preliminary data.</text>
</comment>
<dbReference type="Pfam" id="PF10604">
    <property type="entry name" value="Polyketide_cyc2"/>
    <property type="match status" value="1"/>
</dbReference>
<gene>
    <name evidence="1" type="ORF">GCM10014713_22930</name>
</gene>
<evidence type="ECO:0000313" key="2">
    <source>
        <dbReference type="Proteomes" id="UP000619486"/>
    </source>
</evidence>
<evidence type="ECO:0008006" key="3">
    <source>
        <dbReference type="Google" id="ProtNLM"/>
    </source>
</evidence>
<dbReference type="Proteomes" id="UP000619486">
    <property type="component" value="Unassembled WGS sequence"/>
</dbReference>
<reference evidence="1" key="2">
    <citation type="submission" date="2020-09" db="EMBL/GenBank/DDBJ databases">
        <authorList>
            <person name="Sun Q."/>
            <person name="Ohkuma M."/>
        </authorList>
    </citation>
    <scope>NUCLEOTIDE SEQUENCE</scope>
    <source>
        <strain evidence="1">JCM 3172</strain>
    </source>
</reference>
<protein>
    <recommendedName>
        <fullName evidence="3">Polyketide cyclase</fullName>
    </recommendedName>
</protein>
<sequence>MTTSILESRPLFELGAEIHIAASADKIYSIVSDMKRHSEWSSELQDGKWLSGEPGAVGSVFLGENFRSDDIVTWAPLIRGIWHTKSEVVETSPGQAFRWKIHSKTGEPQDLVWSFVLTPGEDGTTLSQTFRMGYASPGIHEITKDMDEPDKRKFIADWTVKMTRDIQETLEKIKVVVEKA</sequence>
<dbReference type="CDD" id="cd07812">
    <property type="entry name" value="SRPBCC"/>
    <property type="match status" value="1"/>
</dbReference>
<keyword evidence="2" id="KW-1185">Reference proteome</keyword>